<proteinExistence type="predicted"/>
<evidence type="ECO:0000313" key="3">
    <source>
        <dbReference type="Proteomes" id="UP000199426"/>
    </source>
</evidence>
<dbReference type="Proteomes" id="UP000199426">
    <property type="component" value="Unassembled WGS sequence"/>
</dbReference>
<protein>
    <submittedName>
        <fullName evidence="2">Uncharacterized protein</fullName>
    </submittedName>
</protein>
<dbReference type="Proteomes" id="UP000251670">
    <property type="component" value="Unassembled WGS sequence"/>
</dbReference>
<dbReference type="EMBL" id="FNEG01000002">
    <property type="protein sequence ID" value="SDI59308.1"/>
    <property type="molecule type" value="Genomic_DNA"/>
</dbReference>
<evidence type="ECO:0000313" key="4">
    <source>
        <dbReference type="Proteomes" id="UP000251670"/>
    </source>
</evidence>
<dbReference type="AlphaFoldDB" id="A0A2X2X2S7"/>
<gene>
    <name evidence="2" type="ORF">NCTC13492_04227</name>
    <name evidence="1" type="ORF">SAMN05421542_1416</name>
</gene>
<reference evidence="1 3" key="1">
    <citation type="submission" date="2016-10" db="EMBL/GenBank/DDBJ databases">
        <authorList>
            <person name="Varghese N."/>
            <person name="Submissions S."/>
        </authorList>
    </citation>
    <scope>NUCLEOTIDE SEQUENCE [LARGE SCALE GENOMIC DNA]</scope>
    <source>
        <strain evidence="1 3">DSM 19299</strain>
    </source>
</reference>
<dbReference type="STRING" id="445960.SAMN05421542_1416"/>
<organism evidence="2 4">
    <name type="scientific">Chryseobacterium jejuense</name>
    <dbReference type="NCBI Taxonomy" id="445960"/>
    <lineage>
        <taxon>Bacteria</taxon>
        <taxon>Pseudomonadati</taxon>
        <taxon>Bacteroidota</taxon>
        <taxon>Flavobacteriia</taxon>
        <taxon>Flavobacteriales</taxon>
        <taxon>Weeksellaceae</taxon>
        <taxon>Chryseobacterium group</taxon>
        <taxon>Chryseobacterium</taxon>
    </lineage>
</organism>
<evidence type="ECO:0000313" key="1">
    <source>
        <dbReference type="EMBL" id="SDI59308.1"/>
    </source>
</evidence>
<accession>A0A2X2X2S7</accession>
<dbReference type="EMBL" id="UAWB01000014">
    <property type="protein sequence ID" value="SQB47148.1"/>
    <property type="molecule type" value="Genomic_DNA"/>
</dbReference>
<evidence type="ECO:0000313" key="2">
    <source>
        <dbReference type="EMBL" id="SQB47148.1"/>
    </source>
</evidence>
<sequence length="599" mass="62865">MDTKLKMPLAKVLLIILISAFGKLYSQTNNGAVGINTASPNLNSVLDVVSGNNNKGILIPRLTESQRNAITINKPTDDGLTIYNTTEDCFNYWSFVDDEWKSVCGQLGKGVFTIDCSATQAMGSYVKGRDLTNSNYLSVKVNVTKLGNYTISGTTSNGYNFYGTGVFLNTGIQTVQIPGQGNPQNIQTDNVALSANGTDVTCTPPVSITVLSPAGSYTMSCGSATVNGVYKVGTALTASNTITLPVNVSALGSYTITTNTVDGISFKGSGTFTSTGNQNITLGGTGTPSSTSVKTITITSDSQGGVSTTCSVNVIVVIPAKKLLAIGLGTTYGYNLSNTGRPSNTLITTNTNYGTLPASTVKYEGWSQIIDGGNSPNTTQLNTWLLGSAPVDIVVIGYSYGMSAAESAIFLQYLQKGGVILSFCEDNAGNQNFFRTIFNDPSLTQSTTGGSGDGRTYTLPITADEITNGPFGDIRGKLWGDDATDVVYFTGLPSGEINTYSNATNANNNTGTVPGAVTAFKHKSFNLVWVGEGGFNSQSGNTGDLNSNTICPFILDANKKPVAKTTYGTAGTLIYNSIFTANAFAWAIKRAEFNGINTQ</sequence>
<reference evidence="2 4" key="2">
    <citation type="submission" date="2018-06" db="EMBL/GenBank/DDBJ databases">
        <authorList>
            <consortium name="Pathogen Informatics"/>
            <person name="Doyle S."/>
        </authorList>
    </citation>
    <scope>NUCLEOTIDE SEQUENCE [LARGE SCALE GENOMIC DNA]</scope>
    <source>
        <strain evidence="2 4">NCTC13492</strain>
    </source>
</reference>
<keyword evidence="3" id="KW-1185">Reference proteome</keyword>
<name>A0A2X2X2S7_CHRJE</name>